<keyword evidence="4 8" id="KW-0812">Transmembrane</keyword>
<dbReference type="GO" id="GO:0000271">
    <property type="term" value="P:polysaccharide biosynthetic process"/>
    <property type="evidence" value="ECO:0007669"/>
    <property type="project" value="UniProtKB-KW"/>
</dbReference>
<dbReference type="GO" id="GO:0089702">
    <property type="term" value="F:undecaprenyl-phosphate glucose phosphotransferase activity"/>
    <property type="evidence" value="ECO:0007669"/>
    <property type="project" value="TreeGrafter"/>
</dbReference>
<keyword evidence="6 8" id="KW-0472">Membrane</keyword>
<evidence type="ECO:0000313" key="11">
    <source>
        <dbReference type="Proteomes" id="UP000315364"/>
    </source>
</evidence>
<feature type="transmembrane region" description="Helical" evidence="8">
    <location>
        <begin position="93"/>
        <end position="116"/>
    </location>
</feature>
<evidence type="ECO:0000256" key="3">
    <source>
        <dbReference type="ARBA" id="ARBA00022679"/>
    </source>
</evidence>
<dbReference type="GO" id="GO:0016020">
    <property type="term" value="C:membrane"/>
    <property type="evidence" value="ECO:0007669"/>
    <property type="project" value="UniProtKB-SubCell"/>
</dbReference>
<dbReference type="KEGG" id="dea:FPZ08_02965"/>
<evidence type="ECO:0000256" key="6">
    <source>
        <dbReference type="ARBA" id="ARBA00023136"/>
    </source>
</evidence>
<feature type="transmembrane region" description="Helical" evidence="8">
    <location>
        <begin position="25"/>
        <end position="49"/>
    </location>
</feature>
<sequence>MGPSVFQDSVTHRVTDMRRRRRFRVANWLAMSLGLTALEALVSALILLFMTVGLPWGEGGVALLAALCSACVFGVTSFPAARTLMDQQRLRYLDVLGAPVAFLAAVSLGWLVAQLANAPPAAPDIPDMLAFGAAGLMLGLVRWALYRHVLAMMHVGQFQVDRIGLIGHMDDLHHFEQRSKIWRNGAQVVVRLDPAGIDRDALALDRFISEATARGCSRLIIVGDYAAPSNTLLLKKTLYAARGYALGIAFSPQPRLPPGAAQMLSLSTRPLDDGAQLTKRLFDIVAASGALLVTLPVLVLVALLIRLEGGGPVLFRQQRKGFNGETFSILKFRSMRVTESTGTITPAKEGDSRITPLGRLIRRTSIDELPQLLNVLVGDMSMVGPRPHANSQDRELDRDFADYAGRRRIKPGITGWAQVNGYRGELISPLQVEGRIRHDLDYIANWSLMLDIKIIWLTAFSPTTHKNAR</sequence>
<keyword evidence="11" id="KW-1185">Reference proteome</keyword>
<evidence type="ECO:0000259" key="9">
    <source>
        <dbReference type="Pfam" id="PF02397"/>
    </source>
</evidence>
<keyword evidence="3 10" id="KW-0808">Transferase</keyword>
<dbReference type="EMBL" id="CP042304">
    <property type="protein sequence ID" value="QDZ09795.1"/>
    <property type="molecule type" value="Genomic_DNA"/>
</dbReference>
<evidence type="ECO:0000256" key="7">
    <source>
        <dbReference type="ARBA" id="ARBA00023169"/>
    </source>
</evidence>
<evidence type="ECO:0000256" key="1">
    <source>
        <dbReference type="ARBA" id="ARBA00004141"/>
    </source>
</evidence>
<evidence type="ECO:0000256" key="2">
    <source>
        <dbReference type="ARBA" id="ARBA00006464"/>
    </source>
</evidence>
<feature type="transmembrane region" description="Helical" evidence="8">
    <location>
        <begin position="284"/>
        <end position="305"/>
    </location>
</feature>
<dbReference type="PANTHER" id="PTHR30576:SF21">
    <property type="entry name" value="UDP-GLUCOSE:UNDECAPRENYL-PHOSPHATE GLUCOSE-1-PHOSPHATE TRANSFERASE"/>
    <property type="match status" value="1"/>
</dbReference>
<evidence type="ECO:0000256" key="8">
    <source>
        <dbReference type="SAM" id="Phobius"/>
    </source>
</evidence>
<organism evidence="10 11">
    <name type="scientific">Devosia ginsengisoli</name>
    <dbReference type="NCBI Taxonomy" id="400770"/>
    <lineage>
        <taxon>Bacteria</taxon>
        <taxon>Pseudomonadati</taxon>
        <taxon>Pseudomonadota</taxon>
        <taxon>Alphaproteobacteria</taxon>
        <taxon>Hyphomicrobiales</taxon>
        <taxon>Devosiaceae</taxon>
        <taxon>Devosia</taxon>
    </lineage>
</organism>
<evidence type="ECO:0000256" key="5">
    <source>
        <dbReference type="ARBA" id="ARBA00022989"/>
    </source>
</evidence>
<dbReference type="NCBIfam" id="TIGR03025">
    <property type="entry name" value="EPS_sugtrans"/>
    <property type="match status" value="1"/>
</dbReference>
<dbReference type="OrthoDB" id="9808602at2"/>
<dbReference type="Proteomes" id="UP000315364">
    <property type="component" value="Chromosome"/>
</dbReference>
<dbReference type="PANTHER" id="PTHR30576">
    <property type="entry name" value="COLANIC BIOSYNTHESIS UDP-GLUCOSE LIPID CARRIER TRANSFERASE"/>
    <property type="match status" value="1"/>
</dbReference>
<name>A0A5B8LQ17_9HYPH</name>
<dbReference type="InterPro" id="IPR003362">
    <property type="entry name" value="Bact_transf"/>
</dbReference>
<accession>A0A5B8LQ17</accession>
<gene>
    <name evidence="10" type="ORF">FPZ08_02965</name>
</gene>
<feature type="transmembrane region" description="Helical" evidence="8">
    <location>
        <begin position="61"/>
        <end position="81"/>
    </location>
</feature>
<evidence type="ECO:0000313" key="10">
    <source>
        <dbReference type="EMBL" id="QDZ09795.1"/>
    </source>
</evidence>
<feature type="transmembrane region" description="Helical" evidence="8">
    <location>
        <begin position="128"/>
        <end position="145"/>
    </location>
</feature>
<dbReference type="Pfam" id="PF02397">
    <property type="entry name" value="Bac_transf"/>
    <property type="match status" value="1"/>
</dbReference>
<keyword evidence="5 8" id="KW-1133">Transmembrane helix</keyword>
<dbReference type="GO" id="GO:0009242">
    <property type="term" value="P:colanic acid biosynthetic process"/>
    <property type="evidence" value="ECO:0007669"/>
    <property type="project" value="TreeGrafter"/>
</dbReference>
<dbReference type="InterPro" id="IPR017475">
    <property type="entry name" value="EPS_sugar_tfrase"/>
</dbReference>
<reference evidence="10 11" key="1">
    <citation type="submission" date="2019-07" db="EMBL/GenBank/DDBJ databases">
        <title>Full genome sequence of Devosia sp. Gsoil 520.</title>
        <authorList>
            <person name="Im W.-T."/>
        </authorList>
    </citation>
    <scope>NUCLEOTIDE SEQUENCE [LARGE SCALE GENOMIC DNA]</scope>
    <source>
        <strain evidence="10 11">Gsoil 520</strain>
    </source>
</reference>
<comment type="subcellular location">
    <subcellularLocation>
        <location evidence="1">Membrane</location>
        <topology evidence="1">Multi-pass membrane protein</topology>
    </subcellularLocation>
</comment>
<proteinExistence type="inferred from homology"/>
<keyword evidence="7" id="KW-0270">Exopolysaccharide synthesis</keyword>
<evidence type="ECO:0000256" key="4">
    <source>
        <dbReference type="ARBA" id="ARBA00022692"/>
    </source>
</evidence>
<feature type="domain" description="Bacterial sugar transferase" evidence="9">
    <location>
        <begin position="279"/>
        <end position="460"/>
    </location>
</feature>
<protein>
    <submittedName>
        <fullName evidence="10">Exopolysaccharide biosynthesis polyprenyl glycosylphosphotransferase</fullName>
    </submittedName>
</protein>
<dbReference type="AlphaFoldDB" id="A0A5B8LQ17"/>
<comment type="similarity">
    <text evidence="2">Belongs to the bacterial sugar transferase family.</text>
</comment>